<dbReference type="GO" id="GO:0004803">
    <property type="term" value="F:transposase activity"/>
    <property type="evidence" value="ECO:0007669"/>
    <property type="project" value="InterPro"/>
</dbReference>
<dbReference type="KEGG" id="mes:Meso_4470"/>
<dbReference type="eggNOG" id="COG0553">
    <property type="taxonomic scope" value="Bacteria"/>
</dbReference>
<reference evidence="3" key="1">
    <citation type="submission" date="2006-06" db="EMBL/GenBank/DDBJ databases">
        <title>Complete sequence of Plasmid 2 of Chelativorans sp. BNC1.</title>
        <authorList>
            <consortium name="US DOE Joint Genome Institute"/>
            <person name="Copeland A."/>
            <person name="Lucas S."/>
            <person name="Lapidus A."/>
            <person name="Barry K."/>
            <person name="Detter J.C."/>
            <person name="Glavina del Rio T."/>
            <person name="Hammon N."/>
            <person name="Israni S."/>
            <person name="Dalin E."/>
            <person name="Tice H."/>
            <person name="Pitluck S."/>
            <person name="Chertkov O."/>
            <person name="Brettin T."/>
            <person name="Bruce D."/>
            <person name="Han C."/>
            <person name="Tapia R."/>
            <person name="Gilna P."/>
            <person name="Schmutz J."/>
            <person name="Larimer F."/>
            <person name="Land M."/>
            <person name="Hauser L."/>
            <person name="Kyrpides N."/>
            <person name="Mikhailova N."/>
            <person name="Richardson P."/>
        </authorList>
    </citation>
    <scope>NUCLEOTIDE SEQUENCE</scope>
    <source>
        <strain evidence="3">BNC1</strain>
        <plasmid evidence="3">2</plasmid>
    </source>
</reference>
<keyword evidence="3" id="KW-0614">Plasmid</keyword>
<dbReference type="PANTHER" id="PTHR37023:SF1">
    <property type="entry name" value="ISSOD25 TRANSPOSASE TNPA_ISSOD25"/>
    <property type="match status" value="1"/>
</dbReference>
<sequence length="397" mass="43693">MRRMGNRLRHEHPSGPPYCDIKMAIQSSGDVPAIVKPNPTPLRAVGRDRRCRTGEAVVPAPAVGRVIDDGLLSDAQIESVIYPGGTHSGHHAGGWTVDETCDIVSAAAEGAENPVRFRRGWFLGDGTGCGKGRKISGIILDNWLQGRRRAIWFSKSEQAPGGGGRYRDPDRPGPARACQAQQHRFLRETTCLPVGYFHVVFTLPAEVADIAFYNRPAIYDLLFKAASETMLTIAADPKHFGARIGVTAVLHTRDDAPSACAHDRPRWRHRTGRATLDIFQAGLPAPSEACPEQALGGLRQDAVRRPRGSTAYLSRYTHRVAISNGRLITFDESGVAFRSKDYRCSGADRQQVITLATDKFIRRLLLHAYPRGFPSHPPTACSLAVPERRTWRLLANR</sequence>
<geneLocation type="plasmid" evidence="3">
    <name>2</name>
</geneLocation>
<feature type="domain" description="Strawberry notch AAA" evidence="2">
    <location>
        <begin position="64"/>
        <end position="158"/>
    </location>
</feature>
<gene>
    <name evidence="3" type="ordered locus">Meso_4470</name>
</gene>
<name>Q11AS7_CHESB</name>
<dbReference type="GO" id="GO:0003677">
    <property type="term" value="F:DNA binding"/>
    <property type="evidence" value="ECO:0007669"/>
    <property type="project" value="InterPro"/>
</dbReference>
<dbReference type="Pfam" id="PF04986">
    <property type="entry name" value="Y2_Tnp"/>
    <property type="match status" value="1"/>
</dbReference>
<dbReference type="AlphaFoldDB" id="Q11AS7"/>
<dbReference type="eggNOG" id="COG0517">
    <property type="taxonomic scope" value="Bacteria"/>
</dbReference>
<proteinExistence type="predicted"/>
<dbReference type="GO" id="GO:0006313">
    <property type="term" value="P:DNA transposition"/>
    <property type="evidence" value="ECO:0007669"/>
    <property type="project" value="InterPro"/>
</dbReference>
<evidence type="ECO:0000313" key="3">
    <source>
        <dbReference type="EMBL" id="ABG65498.1"/>
    </source>
</evidence>
<organism evidence="3">
    <name type="scientific">Chelativorans sp. (strain BNC1)</name>
    <dbReference type="NCBI Taxonomy" id="266779"/>
    <lineage>
        <taxon>Bacteria</taxon>
        <taxon>Pseudomonadati</taxon>
        <taxon>Pseudomonadota</taxon>
        <taxon>Alphaproteobacteria</taxon>
        <taxon>Hyphomicrobiales</taxon>
        <taxon>Phyllobacteriaceae</taxon>
        <taxon>Chelativorans</taxon>
    </lineage>
</organism>
<dbReference type="PANTHER" id="PTHR37023">
    <property type="entry name" value="TRANSPOSASE"/>
    <property type="match status" value="1"/>
</dbReference>
<accession>Q11AS7</accession>
<evidence type="ECO:0000259" key="2">
    <source>
        <dbReference type="Pfam" id="PF13872"/>
    </source>
</evidence>
<dbReference type="InterPro" id="IPR039187">
    <property type="entry name" value="SNO_AAA"/>
</dbReference>
<dbReference type="EMBL" id="CP000391">
    <property type="protein sequence ID" value="ABG65498.1"/>
    <property type="molecule type" value="Genomic_DNA"/>
</dbReference>
<dbReference type="Pfam" id="PF13872">
    <property type="entry name" value="AAA_34"/>
    <property type="match status" value="1"/>
</dbReference>
<dbReference type="InterPro" id="IPR007069">
    <property type="entry name" value="Transposase_32"/>
</dbReference>
<protein>
    <submittedName>
        <fullName evidence="3">Uncharacterized protein</fullName>
    </submittedName>
</protein>
<feature type="domain" description="Transposase IS801/IS1294" evidence="1">
    <location>
        <begin position="301"/>
        <end position="373"/>
    </location>
</feature>
<evidence type="ECO:0000259" key="1">
    <source>
        <dbReference type="Pfam" id="PF04986"/>
    </source>
</evidence>
<dbReference type="HOGENOM" id="CLU_693876_0_0_5"/>